<organism evidence="2 3">
    <name type="scientific">Candidatus Sungbacteria bacterium RIFCSPLOWO2_01_FULL_59_16</name>
    <dbReference type="NCBI Taxonomy" id="1802280"/>
    <lineage>
        <taxon>Bacteria</taxon>
        <taxon>Candidatus Sungiibacteriota</taxon>
    </lineage>
</organism>
<evidence type="ECO:0000313" key="2">
    <source>
        <dbReference type="EMBL" id="OHA08723.1"/>
    </source>
</evidence>
<dbReference type="STRING" id="1802280.A3B37_02630"/>
<name>A0A1G2LAQ9_9BACT</name>
<evidence type="ECO:0008006" key="4">
    <source>
        <dbReference type="Google" id="ProtNLM"/>
    </source>
</evidence>
<evidence type="ECO:0000256" key="1">
    <source>
        <dbReference type="SAM" id="Phobius"/>
    </source>
</evidence>
<comment type="caution">
    <text evidence="2">The sequence shown here is derived from an EMBL/GenBank/DDBJ whole genome shotgun (WGS) entry which is preliminary data.</text>
</comment>
<dbReference type="Gene3D" id="2.130.10.10">
    <property type="entry name" value="YVTN repeat-like/Quinoprotein amine dehydrogenase"/>
    <property type="match status" value="2"/>
</dbReference>
<keyword evidence="1" id="KW-1133">Transmembrane helix</keyword>
<protein>
    <recommendedName>
        <fullName evidence="4">Photosynthesis system II assembly factor Ycf48/Hcf136-like domain-containing protein</fullName>
    </recommendedName>
</protein>
<dbReference type="InterPro" id="IPR052025">
    <property type="entry name" value="Xyloglucanase_GH74"/>
</dbReference>
<keyword evidence="1" id="KW-0472">Membrane</keyword>
<accession>A0A1G2LAQ9</accession>
<dbReference type="Proteomes" id="UP000176705">
    <property type="component" value="Unassembled WGS sequence"/>
</dbReference>
<proteinExistence type="predicted"/>
<gene>
    <name evidence="2" type="ORF">A3B37_02630</name>
</gene>
<dbReference type="CDD" id="cd15482">
    <property type="entry name" value="Sialidase_non-viral"/>
    <property type="match status" value="1"/>
</dbReference>
<dbReference type="AlphaFoldDB" id="A0A1G2LAQ9"/>
<dbReference type="SUPFAM" id="SSF110296">
    <property type="entry name" value="Oligoxyloglucan reducing end-specific cellobiohydrolase"/>
    <property type="match status" value="2"/>
</dbReference>
<dbReference type="EMBL" id="MHQS01000011">
    <property type="protein sequence ID" value="OHA08723.1"/>
    <property type="molecule type" value="Genomic_DNA"/>
</dbReference>
<dbReference type="InterPro" id="IPR015943">
    <property type="entry name" value="WD40/YVTN_repeat-like_dom_sf"/>
</dbReference>
<feature type="transmembrane region" description="Helical" evidence="1">
    <location>
        <begin position="6"/>
        <end position="28"/>
    </location>
</feature>
<keyword evidence="1" id="KW-0812">Transmembrane</keyword>
<dbReference type="PANTHER" id="PTHR43739">
    <property type="entry name" value="XYLOGLUCANASE (EUROFUNG)"/>
    <property type="match status" value="1"/>
</dbReference>
<dbReference type="GO" id="GO:0010411">
    <property type="term" value="P:xyloglucan metabolic process"/>
    <property type="evidence" value="ECO:0007669"/>
    <property type="project" value="TreeGrafter"/>
</dbReference>
<reference evidence="2 3" key="1">
    <citation type="journal article" date="2016" name="Nat. Commun.">
        <title>Thousands of microbial genomes shed light on interconnected biogeochemical processes in an aquifer system.</title>
        <authorList>
            <person name="Anantharaman K."/>
            <person name="Brown C.T."/>
            <person name="Hug L.A."/>
            <person name="Sharon I."/>
            <person name="Castelle C.J."/>
            <person name="Probst A.J."/>
            <person name="Thomas B.C."/>
            <person name="Singh A."/>
            <person name="Wilkins M.J."/>
            <person name="Karaoz U."/>
            <person name="Brodie E.L."/>
            <person name="Williams K.H."/>
            <person name="Hubbard S.S."/>
            <person name="Banfield J.F."/>
        </authorList>
    </citation>
    <scope>NUCLEOTIDE SEQUENCE [LARGE SCALE GENOMIC DNA]</scope>
</reference>
<sequence>MNTKTVLVVFFAIFTVGLALIVLLPFFLARRPAEPEPEARGAAAPAVEGVFRSDDGGRSWQARSAIAGGGSVAGLRVNRLVLDPADPATLYLLTDGGGLFVTRDRAETWERVNDTSGLLEPDANVLALAVNPARREEWYVAVFRDRRGRVFRTDDGGRVLREIYFTPLERFGVFDVHVERGGRTVWIATGQGGILESRDRGRTWRVVRWFADGLVRLLVNPARPAVRFAAGAKGSLFRSPDGGVTWYDVTAAYRNFSGALQNQRWFTDRSGAVWLGSNHGLLRSGDDAETFEAPPLIIPPDALPVLALAVDPRDTSRIVVAADGQLYASEDGGKTWAILPSPAPSGKRVTHLLFDAERAETIYAVVQL</sequence>
<dbReference type="PANTHER" id="PTHR43739:SF5">
    <property type="entry name" value="EXO-ALPHA-SIALIDASE"/>
    <property type="match status" value="1"/>
</dbReference>
<evidence type="ECO:0000313" key="3">
    <source>
        <dbReference type="Proteomes" id="UP000176705"/>
    </source>
</evidence>